<gene>
    <name evidence="8 11" type="primary">bamA</name>
    <name evidence="11" type="ORF">K1W69_24910</name>
</gene>
<dbReference type="PANTHER" id="PTHR12815:SF23">
    <property type="entry name" value="OUTER MEMBRANE PROTEIN ASSEMBLY FACTOR BAMA"/>
    <property type="match status" value="1"/>
</dbReference>
<comment type="similarity">
    <text evidence="8">Belongs to the BamA family.</text>
</comment>
<organism evidence="11 12">
    <name type="scientific">Flavimaribacter sediminis</name>
    <dbReference type="NCBI Taxonomy" id="2865987"/>
    <lineage>
        <taxon>Bacteria</taxon>
        <taxon>Pseudomonadati</taxon>
        <taxon>Pseudomonadota</taxon>
        <taxon>Alphaproteobacteria</taxon>
        <taxon>Hyphomicrobiales</taxon>
        <taxon>Rhizobiaceae</taxon>
        <taxon>Flavimaribacter</taxon>
    </lineage>
</organism>
<comment type="subcellular location">
    <subcellularLocation>
        <location evidence="8">Cell outer membrane</location>
    </subcellularLocation>
    <subcellularLocation>
        <location evidence="1">Membrane</location>
    </subcellularLocation>
</comment>
<feature type="domain" description="POTRA" evidence="10">
    <location>
        <begin position="360"/>
        <end position="431"/>
    </location>
</feature>
<dbReference type="RefSeq" id="WP_220231176.1">
    <property type="nucleotide sequence ID" value="NZ_JAICBX010000006.1"/>
</dbReference>
<feature type="domain" description="POTRA" evidence="10">
    <location>
        <begin position="107"/>
        <end position="184"/>
    </location>
</feature>
<evidence type="ECO:0000313" key="12">
    <source>
        <dbReference type="Proteomes" id="UP001196509"/>
    </source>
</evidence>
<name>A0AAE2ZT96_9HYPH</name>
<dbReference type="GO" id="GO:0009279">
    <property type="term" value="C:cell outer membrane"/>
    <property type="evidence" value="ECO:0007669"/>
    <property type="project" value="UniProtKB-SubCell"/>
</dbReference>
<keyword evidence="3 8" id="KW-0812">Transmembrane</keyword>
<evidence type="ECO:0000313" key="11">
    <source>
        <dbReference type="EMBL" id="MBW8640456.1"/>
    </source>
</evidence>
<protein>
    <recommendedName>
        <fullName evidence="8 9">Outer membrane protein assembly factor BamA</fullName>
    </recommendedName>
</protein>
<dbReference type="GO" id="GO:0051205">
    <property type="term" value="P:protein insertion into membrane"/>
    <property type="evidence" value="ECO:0007669"/>
    <property type="project" value="UniProtKB-UniRule"/>
</dbReference>
<evidence type="ECO:0000256" key="1">
    <source>
        <dbReference type="ARBA" id="ARBA00004370"/>
    </source>
</evidence>
<keyword evidence="2 8" id="KW-1134">Transmembrane beta strand</keyword>
<feature type="domain" description="POTRA" evidence="10">
    <location>
        <begin position="187"/>
        <end position="275"/>
    </location>
</feature>
<evidence type="ECO:0000259" key="10">
    <source>
        <dbReference type="PROSITE" id="PS51779"/>
    </source>
</evidence>
<keyword evidence="6 8" id="KW-0472">Membrane</keyword>
<dbReference type="Pfam" id="PF07244">
    <property type="entry name" value="POTRA"/>
    <property type="match status" value="5"/>
</dbReference>
<comment type="function">
    <text evidence="8">Part of the outer membrane protein assembly complex, which is involved in assembly and insertion of beta-barrel proteins into the outer membrane.</text>
</comment>
<keyword evidence="4 8" id="KW-0732">Signal</keyword>
<dbReference type="HAMAP" id="MF_01430">
    <property type="entry name" value="OM_assembly_BamA"/>
    <property type="match status" value="1"/>
</dbReference>
<feature type="signal peptide" evidence="8">
    <location>
        <begin position="1"/>
        <end position="27"/>
    </location>
</feature>
<keyword evidence="5 8" id="KW-0677">Repeat</keyword>
<sequence precursor="true">MKAGSRVLGAVRALALATLMAVGSVGAAVIASTVTANAAVVSVIEVRGNARVDANTVRGNITIEPGKSFDNSDIDASIKRLFATGLFSDVQITRRGSTLVVTVDENLIINQVVFNGNKKLKDRQLEAVVQAKSLGPYNETIIEYDVEAIKEAYDRIGRGEAEVSTQVVSLPNGRVNVAFNINEGGRTKIESINFVGNQAYPNGRLKEVISTKQSNFLSFLTRKDLYDPAKLRADEEELRRFYYNRGYADFRIISSTADVDPATGNWIITFTLDEGERYQFGDIQVDSTVPGIDVERMRRLIESRSGAVYSAEKVEDSIVAMSEAAAGEGYPFADITPRGNRNFANRTIDVTYLIDQGQRAYIERIEIRGNTRTSDYVIRREFDLAEGDAYNRVLVQEAKKRLEALGYFEAVNVTTSPGTEPDRVILFVDVKDQSTGEFSIGAGYSTGGGGATAEIALSERNFLGRGQYLKIAVGGSVDTRNYTLSFTEPYFLGYRLAAGFDIGRNTDSSQEGYNTTTTYGTLRVTAPITDSLSTKLAYTYSVEEYDQDGSFFLPPSPPIQQALDQSPWTTSAISWALIYNTIDDRSLPREGIVASVETTYAGLGGDADYVSITGKASYFHTLSDSQDIIGQLAIGGGYIAPTGDNLRVFDQFYIGGETIRGFESQGIGPRDYNGDALGGTTYFNATAEVGFPLPLLPRDFGVRGAFFADAATLYGSDLDLSWATSPGDVEGIDMAWRASVGASLIWASPFGPLRFDFGFPILKEDYDKTQIFRFGTSARF</sequence>
<dbReference type="InterPro" id="IPR000184">
    <property type="entry name" value="Bac_surfAg_D15"/>
</dbReference>
<dbReference type="InterPro" id="IPR010827">
    <property type="entry name" value="BamA/TamA_POTRA"/>
</dbReference>
<evidence type="ECO:0000256" key="7">
    <source>
        <dbReference type="ARBA" id="ARBA00023237"/>
    </source>
</evidence>
<evidence type="ECO:0000256" key="3">
    <source>
        <dbReference type="ARBA" id="ARBA00022692"/>
    </source>
</evidence>
<dbReference type="Proteomes" id="UP001196509">
    <property type="component" value="Unassembled WGS sequence"/>
</dbReference>
<dbReference type="NCBIfam" id="TIGR03303">
    <property type="entry name" value="OM_YaeT"/>
    <property type="match status" value="1"/>
</dbReference>
<dbReference type="PANTHER" id="PTHR12815">
    <property type="entry name" value="SORTING AND ASSEMBLY MACHINERY SAMM50 PROTEIN FAMILY MEMBER"/>
    <property type="match status" value="1"/>
</dbReference>
<feature type="domain" description="POTRA" evidence="10">
    <location>
        <begin position="39"/>
        <end position="106"/>
    </location>
</feature>
<comment type="subunit">
    <text evidence="8">Part of the Bam complex.</text>
</comment>
<dbReference type="PIRSF" id="PIRSF006076">
    <property type="entry name" value="OM_assembly_OMP85"/>
    <property type="match status" value="1"/>
</dbReference>
<dbReference type="InterPro" id="IPR034746">
    <property type="entry name" value="POTRA"/>
</dbReference>
<feature type="chain" id="PRO_5041756300" description="Outer membrane protein assembly factor BamA" evidence="8">
    <location>
        <begin position="28"/>
        <end position="780"/>
    </location>
</feature>
<evidence type="ECO:0000256" key="5">
    <source>
        <dbReference type="ARBA" id="ARBA00022737"/>
    </source>
</evidence>
<dbReference type="Gene3D" id="3.10.20.310">
    <property type="entry name" value="membrane protein fhac"/>
    <property type="match status" value="5"/>
</dbReference>
<evidence type="ECO:0000256" key="6">
    <source>
        <dbReference type="ARBA" id="ARBA00023136"/>
    </source>
</evidence>
<dbReference type="InterPro" id="IPR039910">
    <property type="entry name" value="D15-like"/>
</dbReference>
<keyword evidence="7 8" id="KW-0998">Cell outer membrane</keyword>
<keyword evidence="12" id="KW-1185">Reference proteome</keyword>
<dbReference type="EMBL" id="JAICBX010000006">
    <property type="protein sequence ID" value="MBW8640456.1"/>
    <property type="molecule type" value="Genomic_DNA"/>
</dbReference>
<accession>A0AAE2ZT96</accession>
<dbReference type="Gene3D" id="2.40.160.50">
    <property type="entry name" value="membrane protein fhac: a member of the omp85/tpsb transporter family"/>
    <property type="match status" value="1"/>
</dbReference>
<evidence type="ECO:0000256" key="9">
    <source>
        <dbReference type="NCBIfam" id="TIGR03303"/>
    </source>
</evidence>
<comment type="caution">
    <text evidence="11">The sequence shown here is derived from an EMBL/GenBank/DDBJ whole genome shotgun (WGS) entry which is preliminary data.</text>
</comment>
<evidence type="ECO:0000256" key="8">
    <source>
        <dbReference type="HAMAP-Rule" id="MF_01430"/>
    </source>
</evidence>
<dbReference type="PROSITE" id="PS51779">
    <property type="entry name" value="POTRA"/>
    <property type="match status" value="4"/>
</dbReference>
<reference evidence="11" key="1">
    <citation type="submission" date="2021-08" db="EMBL/GenBank/DDBJ databases">
        <title>Hoeflea bacterium WL0058 sp. nov., isolated from the sediment.</title>
        <authorList>
            <person name="Wang L."/>
            <person name="Zhang D."/>
        </authorList>
    </citation>
    <scope>NUCLEOTIDE SEQUENCE</scope>
    <source>
        <strain evidence="11">WL0058</strain>
    </source>
</reference>
<evidence type="ECO:0000256" key="4">
    <source>
        <dbReference type="ARBA" id="ARBA00022729"/>
    </source>
</evidence>
<proteinExistence type="inferred from homology"/>
<dbReference type="AlphaFoldDB" id="A0AAE2ZT96"/>
<dbReference type="Pfam" id="PF01103">
    <property type="entry name" value="Omp85"/>
    <property type="match status" value="1"/>
</dbReference>
<evidence type="ECO:0000256" key="2">
    <source>
        <dbReference type="ARBA" id="ARBA00022452"/>
    </source>
</evidence>
<dbReference type="GO" id="GO:0043165">
    <property type="term" value="P:Gram-negative-bacterium-type cell outer membrane assembly"/>
    <property type="evidence" value="ECO:0007669"/>
    <property type="project" value="UniProtKB-UniRule"/>
</dbReference>
<dbReference type="InterPro" id="IPR023707">
    <property type="entry name" value="OM_assembly_BamA"/>
</dbReference>